<protein>
    <submittedName>
        <fullName evidence="2">Uncharacterized protein</fullName>
    </submittedName>
</protein>
<evidence type="ECO:0000313" key="3">
    <source>
        <dbReference type="Proteomes" id="UP000228976"/>
    </source>
</evidence>
<keyword evidence="3" id="KW-1185">Reference proteome</keyword>
<gene>
    <name evidence="2" type="ORF">AEAE_1124</name>
</gene>
<dbReference type="EMBL" id="MWWU01000003">
    <property type="protein sequence ID" value="OZG55327.1"/>
    <property type="molecule type" value="Genomic_DNA"/>
</dbReference>
<name>A0A261F851_9BIFI</name>
<accession>A0A261F851</accession>
<evidence type="ECO:0000313" key="2">
    <source>
        <dbReference type="EMBL" id="OZG55327.1"/>
    </source>
</evidence>
<dbReference type="AlphaFoldDB" id="A0A261F851"/>
<proteinExistence type="predicted"/>
<feature type="compositionally biased region" description="Polar residues" evidence="1">
    <location>
        <begin position="1"/>
        <end position="14"/>
    </location>
</feature>
<sequence length="64" mass="7274">MNTSNQENLTTHNSEQLHVEHHSEVDSRFSHGYSCSSPQPQRSRPQNFTAKTADGVTLYDLTKK</sequence>
<feature type="region of interest" description="Disordered" evidence="1">
    <location>
        <begin position="1"/>
        <end position="64"/>
    </location>
</feature>
<organism evidence="2 3">
    <name type="scientific">Aeriscardovia aeriphila</name>
    <dbReference type="NCBI Taxonomy" id="218139"/>
    <lineage>
        <taxon>Bacteria</taxon>
        <taxon>Bacillati</taxon>
        <taxon>Actinomycetota</taxon>
        <taxon>Actinomycetes</taxon>
        <taxon>Bifidobacteriales</taxon>
        <taxon>Bifidobacteriaceae</taxon>
        <taxon>Aeriscardovia</taxon>
    </lineage>
</organism>
<evidence type="ECO:0000256" key="1">
    <source>
        <dbReference type="SAM" id="MobiDB-lite"/>
    </source>
</evidence>
<feature type="compositionally biased region" description="Low complexity" evidence="1">
    <location>
        <begin position="36"/>
        <end position="46"/>
    </location>
</feature>
<feature type="compositionally biased region" description="Basic and acidic residues" evidence="1">
    <location>
        <begin position="15"/>
        <end position="29"/>
    </location>
</feature>
<dbReference type="Proteomes" id="UP000228976">
    <property type="component" value="Unassembled WGS sequence"/>
</dbReference>
<reference evidence="2 3" key="1">
    <citation type="journal article" date="2017" name="BMC Genomics">
        <title>Comparative genomic and phylogenomic analyses of the Bifidobacteriaceae family.</title>
        <authorList>
            <person name="Lugli G.A."/>
            <person name="Milani C."/>
            <person name="Turroni F."/>
            <person name="Duranti S."/>
            <person name="Mancabelli L."/>
            <person name="Mangifesta M."/>
            <person name="Ferrario C."/>
            <person name="Modesto M."/>
            <person name="Mattarelli P."/>
            <person name="Jiri K."/>
            <person name="van Sinderen D."/>
            <person name="Ventura M."/>
        </authorList>
    </citation>
    <scope>NUCLEOTIDE SEQUENCE [LARGE SCALE GENOMIC DNA]</scope>
    <source>
        <strain evidence="2 3">LMG 21773</strain>
    </source>
</reference>
<comment type="caution">
    <text evidence="2">The sequence shown here is derived from an EMBL/GenBank/DDBJ whole genome shotgun (WGS) entry which is preliminary data.</text>
</comment>